<dbReference type="FunFam" id="3.40.50.1000:FF:000176">
    <property type="entry name" value="5'-nucleotidase domain-containing protein, putative"/>
    <property type="match status" value="1"/>
</dbReference>
<dbReference type="NCBIfam" id="TIGR02244">
    <property type="entry name" value="HAD-IG-Ncltidse"/>
    <property type="match status" value="1"/>
</dbReference>
<keyword evidence="3" id="KW-0378">Hydrolase</keyword>
<evidence type="ECO:0000256" key="4">
    <source>
        <dbReference type="ARBA" id="ARBA00022842"/>
    </source>
</evidence>
<accession>A0A7S2L6K9</accession>
<dbReference type="SUPFAM" id="SSF56784">
    <property type="entry name" value="HAD-like"/>
    <property type="match status" value="1"/>
</dbReference>
<protein>
    <recommendedName>
        <fullName evidence="7">5'-nucleotidase</fullName>
    </recommendedName>
</protein>
<dbReference type="AlphaFoldDB" id="A0A7S2L6K9"/>
<dbReference type="PANTHER" id="PTHR12103:SF12">
    <property type="entry name" value="FI20020P1"/>
    <property type="match status" value="1"/>
</dbReference>
<dbReference type="InterPro" id="IPR023214">
    <property type="entry name" value="HAD_sf"/>
</dbReference>
<reference evidence="6" key="1">
    <citation type="submission" date="2021-01" db="EMBL/GenBank/DDBJ databases">
        <authorList>
            <person name="Corre E."/>
            <person name="Pelletier E."/>
            <person name="Niang G."/>
            <person name="Scheremetjew M."/>
            <person name="Finn R."/>
            <person name="Kale V."/>
            <person name="Holt S."/>
            <person name="Cochrane G."/>
            <person name="Meng A."/>
            <person name="Brown T."/>
            <person name="Cohen L."/>
        </authorList>
    </citation>
    <scope>NUCLEOTIDE SEQUENCE</scope>
    <source>
        <strain evidence="6">SM1012Den-03</strain>
    </source>
</reference>
<dbReference type="InterPro" id="IPR008380">
    <property type="entry name" value="HAD-SF_hydro_IG_5-nucl"/>
</dbReference>
<gene>
    <name evidence="6" type="ORF">SMAR0320_LOCUS9043</name>
</gene>
<evidence type="ECO:0008006" key="7">
    <source>
        <dbReference type="Google" id="ProtNLM"/>
    </source>
</evidence>
<evidence type="ECO:0000256" key="5">
    <source>
        <dbReference type="SAM" id="SignalP"/>
    </source>
</evidence>
<dbReference type="GO" id="GO:0046872">
    <property type="term" value="F:metal ion binding"/>
    <property type="evidence" value="ECO:0007669"/>
    <property type="project" value="UniProtKB-KW"/>
</dbReference>
<sequence>MTCSCLMFIATLPLLTNGFAINKRITTIPSSQATISSRNIISSSSSLYVAGSEIDETSELPSDNNDNELPLTYLELVNLPRHPANEAANTILTATEKAIRSMQKCELYNDKVSANIEQPEEETLLMETESVYANSYVDLSKVSTIGFDYDYTLVTYTQELLGLIYDMALRRLVEEKEYPREMLESGLRFDPFFSIRGLAVDRENGWICHLSYTHKVASAWEGRHRVSRPNLMAEYSGKRALSPSERKRRLKPLNDLFSMAECCLMADTVQFFLDRDIPFCPRSAVNDVLGSITNTHISGDFHKLVAQEPEKYFEEKPHLKQVLDGMKDAGKRLIFVSNSPFWYCDAGMNYVVGPDWRDQWDVVITSAGKPAFYTEDNRPFREVDIGTGKLKFRQVLKLEKGRVYTAGCLKELTQCINWSHPLSSSSDQDDIPYDDIYSPLTSPNVMYVGDSLFADLVDAKREFGWTTAAVTPEVGWEIELQRKTEFRVAGRAIEMLLNSLRLYQRQLGTGLRSKEDLEVMDKMERLVSSWRDEQTRLLGNSFGSVFRARYQPSLFAHSLRRYCDLYMSNVGSLRHYSPQHRFYPESPKLLSHEIRGSNPECCDIDDDIFLDFDC</sequence>
<feature type="chain" id="PRO_5030583033" description="5'-nucleotidase" evidence="5">
    <location>
        <begin position="19"/>
        <end position="614"/>
    </location>
</feature>
<keyword evidence="4" id="KW-0460">Magnesium</keyword>
<evidence type="ECO:0000256" key="1">
    <source>
        <dbReference type="ARBA" id="ARBA00009589"/>
    </source>
</evidence>
<proteinExistence type="inferred from homology"/>
<comment type="similarity">
    <text evidence="1">Belongs to the 5'(3')-deoxyribonucleotidase family.</text>
</comment>
<keyword evidence="5" id="KW-0732">Signal</keyword>
<dbReference type="EMBL" id="HBGZ01012691">
    <property type="protein sequence ID" value="CAD9597119.1"/>
    <property type="molecule type" value="Transcribed_RNA"/>
</dbReference>
<evidence type="ECO:0000313" key="6">
    <source>
        <dbReference type="EMBL" id="CAD9597119.1"/>
    </source>
</evidence>
<dbReference type="PANTHER" id="PTHR12103">
    <property type="entry name" value="5'-NUCLEOTIDASE DOMAIN-CONTAINING"/>
    <property type="match status" value="1"/>
</dbReference>
<dbReference type="GO" id="GO:0008253">
    <property type="term" value="F:5'-nucleotidase activity"/>
    <property type="evidence" value="ECO:0007669"/>
    <property type="project" value="TreeGrafter"/>
</dbReference>
<feature type="signal peptide" evidence="5">
    <location>
        <begin position="1"/>
        <end position="18"/>
    </location>
</feature>
<dbReference type="Pfam" id="PF05761">
    <property type="entry name" value="5_nucleotid"/>
    <property type="match status" value="2"/>
</dbReference>
<keyword evidence="2" id="KW-0479">Metal-binding</keyword>
<evidence type="ECO:0000256" key="2">
    <source>
        <dbReference type="ARBA" id="ARBA00022723"/>
    </source>
</evidence>
<evidence type="ECO:0000256" key="3">
    <source>
        <dbReference type="ARBA" id="ARBA00022801"/>
    </source>
</evidence>
<name>A0A7S2L6K9_9STRA</name>
<dbReference type="Gene3D" id="3.40.50.1000">
    <property type="entry name" value="HAD superfamily/HAD-like"/>
    <property type="match status" value="1"/>
</dbReference>
<organism evidence="6">
    <name type="scientific">Skeletonema marinoi</name>
    <dbReference type="NCBI Taxonomy" id="267567"/>
    <lineage>
        <taxon>Eukaryota</taxon>
        <taxon>Sar</taxon>
        <taxon>Stramenopiles</taxon>
        <taxon>Ochrophyta</taxon>
        <taxon>Bacillariophyta</taxon>
        <taxon>Coscinodiscophyceae</taxon>
        <taxon>Thalassiosirophycidae</taxon>
        <taxon>Thalassiosirales</taxon>
        <taxon>Skeletonemataceae</taxon>
        <taxon>Skeletonema</taxon>
        <taxon>Skeletonema marinoi-dohrnii complex</taxon>
    </lineage>
</organism>
<dbReference type="InterPro" id="IPR036412">
    <property type="entry name" value="HAD-like_sf"/>
</dbReference>